<proteinExistence type="inferred from homology"/>
<dbReference type="Gene3D" id="3.40.1400.10">
    <property type="entry name" value="Sugar-phosphate isomerase, RpiB/LacA/LacB"/>
    <property type="match status" value="1"/>
</dbReference>
<feature type="binding site" evidence="2">
    <location>
        <position position="158"/>
    </location>
    <ligand>
        <name>D-ribulose 5-phosphate</name>
        <dbReference type="ChEBI" id="CHEBI:58121"/>
    </ligand>
</feature>
<sequence length="163" mass="18261">MKIYIASDHVGYELKEKLKTYLSGLGLSYEVIDKGAFNYDANDDYPDFVKPLAQAVAEDKESRGIIVAGSGQGEAMCANRTLGVRAAVFYGEAVAKEAIDIKGQQSIDPYEIIKLTRIHNDANILSLSIRFLSEDQIKFAIELFLRTEFKGEERHIRRINKLG</sequence>
<comment type="caution">
    <text evidence="3">The sequence shown here is derived from an EMBL/GenBank/DDBJ whole genome shotgun (WGS) entry which is preliminary data.</text>
</comment>
<dbReference type="SUPFAM" id="SSF89623">
    <property type="entry name" value="Ribose/Galactose isomerase RpiB/AlsB"/>
    <property type="match status" value="1"/>
</dbReference>
<feature type="binding site" evidence="2">
    <location>
        <position position="130"/>
    </location>
    <ligand>
        <name>D-ribulose 5-phosphate</name>
        <dbReference type="ChEBI" id="CHEBI:58121"/>
    </ligand>
</feature>
<feature type="binding site" evidence="2">
    <location>
        <position position="154"/>
    </location>
    <ligand>
        <name>D-ribulose 5-phosphate</name>
        <dbReference type="ChEBI" id="CHEBI:58121"/>
    </ligand>
</feature>
<name>A0A837HNA0_9BACT</name>
<evidence type="ECO:0000313" key="3">
    <source>
        <dbReference type="EMBL" id="KKR01811.1"/>
    </source>
</evidence>
<dbReference type="PANTHER" id="PTHR30345:SF0">
    <property type="entry name" value="DNA DAMAGE-REPAIR_TOLERATION PROTEIN DRT102"/>
    <property type="match status" value="1"/>
</dbReference>
<evidence type="ECO:0000256" key="1">
    <source>
        <dbReference type="ARBA" id="ARBA00008754"/>
    </source>
</evidence>
<feature type="binding site" evidence="2">
    <location>
        <begin position="69"/>
        <end position="73"/>
    </location>
    <ligand>
        <name>D-ribulose 5-phosphate</name>
        <dbReference type="ChEBI" id="CHEBI:58121"/>
    </ligand>
</feature>
<dbReference type="NCBIfam" id="TIGR00689">
    <property type="entry name" value="rpiB_lacA_lacB"/>
    <property type="match status" value="1"/>
</dbReference>
<dbReference type="Pfam" id="PF02502">
    <property type="entry name" value="LacAB_rpiB"/>
    <property type="match status" value="2"/>
</dbReference>
<dbReference type="AlphaFoldDB" id="A0A837HNA0"/>
<organism evidence="3 4">
    <name type="scientific">Candidatus Nomurabacteria bacterium GW2011_GWD2_39_12</name>
    <dbReference type="NCBI Taxonomy" id="1618759"/>
    <lineage>
        <taxon>Bacteria</taxon>
        <taxon>Candidatus Nomuraibacteriota</taxon>
    </lineage>
</organism>
<dbReference type="GO" id="GO:0009052">
    <property type="term" value="P:pentose-phosphate shunt, non-oxidative branch"/>
    <property type="evidence" value="ECO:0007669"/>
    <property type="project" value="TreeGrafter"/>
</dbReference>
<dbReference type="PANTHER" id="PTHR30345">
    <property type="entry name" value="RIBOSE-5-PHOSPHATE ISOMERASE B"/>
    <property type="match status" value="1"/>
</dbReference>
<gene>
    <name evidence="3" type="ORF">UT27_C0005G0011</name>
</gene>
<dbReference type="InterPro" id="IPR036569">
    <property type="entry name" value="RpiB_LacA_LacB_sf"/>
</dbReference>
<dbReference type="InterPro" id="IPR003500">
    <property type="entry name" value="RpiB_LacA_LacB"/>
</dbReference>
<dbReference type="EMBL" id="LBWE01000005">
    <property type="protein sequence ID" value="KKR01811.1"/>
    <property type="molecule type" value="Genomic_DNA"/>
</dbReference>
<keyword evidence="3" id="KW-0413">Isomerase</keyword>
<dbReference type="GO" id="GO:0004751">
    <property type="term" value="F:ribose-5-phosphate isomerase activity"/>
    <property type="evidence" value="ECO:0007669"/>
    <property type="project" value="TreeGrafter"/>
</dbReference>
<reference evidence="3 4" key="1">
    <citation type="journal article" date="2015" name="Nature">
        <title>rRNA introns, odd ribosomes, and small enigmatic genomes across a large radiation of phyla.</title>
        <authorList>
            <person name="Brown C.T."/>
            <person name="Hug L.A."/>
            <person name="Thomas B.C."/>
            <person name="Sharon I."/>
            <person name="Castelle C.J."/>
            <person name="Singh A."/>
            <person name="Wilkins M.J."/>
            <person name="Williams K.H."/>
            <person name="Banfield J.F."/>
        </authorList>
    </citation>
    <scope>NUCLEOTIDE SEQUENCE [LARGE SCALE GENOMIC DNA]</scope>
</reference>
<evidence type="ECO:0000313" key="4">
    <source>
        <dbReference type="Proteomes" id="UP000033998"/>
    </source>
</evidence>
<evidence type="ECO:0000256" key="2">
    <source>
        <dbReference type="PIRSR" id="PIRSR005384-2"/>
    </source>
</evidence>
<accession>A0A837HNA0</accession>
<feature type="binding site" evidence="2">
    <location>
        <position position="120"/>
    </location>
    <ligand>
        <name>D-ribulose 5-phosphate</name>
        <dbReference type="ChEBI" id="CHEBI:58121"/>
    </ligand>
</feature>
<protein>
    <submittedName>
        <fullName evidence="3">Ribose-5-phosphate isomerase B</fullName>
    </submittedName>
</protein>
<dbReference type="Proteomes" id="UP000033998">
    <property type="component" value="Unassembled WGS sequence"/>
</dbReference>
<feature type="binding site" evidence="2">
    <location>
        <begin position="8"/>
        <end position="9"/>
    </location>
    <ligand>
        <name>D-ribulose 5-phosphate</name>
        <dbReference type="ChEBI" id="CHEBI:58121"/>
    </ligand>
</feature>
<comment type="similarity">
    <text evidence="1">Belongs to the LacAB/RpiB family.</text>
</comment>
<dbReference type="PIRSF" id="PIRSF005384">
    <property type="entry name" value="RpiB_LacA_B"/>
    <property type="match status" value="1"/>
</dbReference>
<dbReference type="GO" id="GO:0019316">
    <property type="term" value="P:D-allose catabolic process"/>
    <property type="evidence" value="ECO:0007669"/>
    <property type="project" value="TreeGrafter"/>
</dbReference>